<keyword evidence="3" id="KW-0175">Coiled coil</keyword>
<feature type="coiled-coil region" evidence="3">
    <location>
        <begin position="148"/>
        <end position="175"/>
    </location>
</feature>
<dbReference type="SUPFAM" id="SSF55194">
    <property type="entry name" value="Ribosome recycling factor, RRF"/>
    <property type="match status" value="1"/>
</dbReference>
<organism evidence="5 6">
    <name type="scientific">Metamycoplasma phocicerebrale</name>
    <dbReference type="NCBI Taxonomy" id="142649"/>
    <lineage>
        <taxon>Bacteria</taxon>
        <taxon>Bacillati</taxon>
        <taxon>Mycoplasmatota</taxon>
        <taxon>Mycoplasmoidales</taxon>
        <taxon>Metamycoplasmataceae</taxon>
        <taxon>Metamycoplasma</taxon>
    </lineage>
</organism>
<dbReference type="Gene3D" id="3.30.1360.40">
    <property type="match status" value="1"/>
</dbReference>
<gene>
    <name evidence="5" type="ORF">DMC14_002270</name>
</gene>
<dbReference type="Gene3D" id="1.10.132.20">
    <property type="entry name" value="Ribosome-recycling factor"/>
    <property type="match status" value="1"/>
</dbReference>
<proteinExistence type="inferred from homology"/>
<keyword evidence="6" id="KW-1185">Reference proteome</keyword>
<accession>A0A3T0TUG8</accession>
<dbReference type="KEGG" id="mphc:DMC14_002270"/>
<name>A0A3T0TUG8_9BACT</name>
<dbReference type="Proteomes" id="UP000256585">
    <property type="component" value="Chromosome"/>
</dbReference>
<evidence type="ECO:0000256" key="1">
    <source>
        <dbReference type="ARBA" id="ARBA00005912"/>
    </source>
</evidence>
<protein>
    <submittedName>
        <fullName evidence="5">Ribosome recycling factor</fullName>
    </submittedName>
</protein>
<dbReference type="Pfam" id="PF01765">
    <property type="entry name" value="RRF"/>
    <property type="match status" value="1"/>
</dbReference>
<dbReference type="InterPro" id="IPR036191">
    <property type="entry name" value="RRF_sf"/>
</dbReference>
<evidence type="ECO:0000313" key="5">
    <source>
        <dbReference type="EMBL" id="AZZ65599.1"/>
    </source>
</evidence>
<dbReference type="EMBL" id="CP033058">
    <property type="protein sequence ID" value="AZZ65599.1"/>
    <property type="molecule type" value="Genomic_DNA"/>
</dbReference>
<dbReference type="RefSeq" id="WP_116171572.1">
    <property type="nucleotide sequence ID" value="NZ_CP033058.2"/>
</dbReference>
<dbReference type="InterPro" id="IPR023584">
    <property type="entry name" value="Ribosome_recyc_fac_dom"/>
</dbReference>
<evidence type="ECO:0000256" key="2">
    <source>
        <dbReference type="ARBA" id="ARBA00022917"/>
    </source>
</evidence>
<dbReference type="GO" id="GO:0043023">
    <property type="term" value="F:ribosomal large subunit binding"/>
    <property type="evidence" value="ECO:0007669"/>
    <property type="project" value="TreeGrafter"/>
</dbReference>
<dbReference type="AlphaFoldDB" id="A0A3T0TUG8"/>
<dbReference type="GO" id="GO:0006412">
    <property type="term" value="P:translation"/>
    <property type="evidence" value="ECO:0007669"/>
    <property type="project" value="UniProtKB-KW"/>
</dbReference>
<evidence type="ECO:0000313" key="6">
    <source>
        <dbReference type="Proteomes" id="UP000256585"/>
    </source>
</evidence>
<dbReference type="PANTHER" id="PTHR20982:SF3">
    <property type="entry name" value="MITOCHONDRIAL RIBOSOME RECYCLING FACTOR PSEUDO 1"/>
    <property type="match status" value="1"/>
</dbReference>
<evidence type="ECO:0000256" key="3">
    <source>
        <dbReference type="SAM" id="Coils"/>
    </source>
</evidence>
<dbReference type="PANTHER" id="PTHR20982">
    <property type="entry name" value="RIBOSOME RECYCLING FACTOR"/>
    <property type="match status" value="1"/>
</dbReference>
<keyword evidence="2" id="KW-0648">Protein biosynthesis</keyword>
<reference evidence="5" key="1">
    <citation type="submission" date="2019-03" db="EMBL/GenBank/DDBJ databases">
        <title>Draft Sequence and Annotation of the Mycoplasma phocicerebrale Strain 1049T Genome.</title>
        <authorList>
            <person name="Frasca S.Jr."/>
            <person name="Kutish G.F."/>
            <person name="Castellanos Gell J."/>
            <person name="Michaels D.L."/>
            <person name="Brown D.R."/>
        </authorList>
    </citation>
    <scope>NUCLEOTIDE SEQUENCE</scope>
    <source>
        <strain evidence="5">1049</strain>
    </source>
</reference>
<sequence length="183" mass="21123">MELSFYLEQLKEQVEKAIENYQNQTLKFAVGRANPALINKIKINYYETWMNLDELASISSHGALELLVKPYDMAILKTVEKAITDQKLNINIVNQGHQLRLIYPPITTDKRVEMTKQLSQTTEQAKIVVRQIRQDLNKQIKSDDSLSEDLAKNYLDQIQKEIDKAMEKIASIASEKEKELLTI</sequence>
<feature type="domain" description="Ribosome recycling factor" evidence="4">
    <location>
        <begin position="23"/>
        <end position="181"/>
    </location>
</feature>
<evidence type="ECO:0000259" key="4">
    <source>
        <dbReference type="Pfam" id="PF01765"/>
    </source>
</evidence>
<dbReference type="OrthoDB" id="9804006at2"/>
<dbReference type="InterPro" id="IPR002661">
    <property type="entry name" value="Ribosome_recyc_fac"/>
</dbReference>
<comment type="similarity">
    <text evidence="1">Belongs to the RRF family.</text>
</comment>
<dbReference type="FunFam" id="3.30.1360.40:FF:000001">
    <property type="entry name" value="Ribosome-recycling factor"/>
    <property type="match status" value="1"/>
</dbReference>